<dbReference type="GO" id="GO:0005741">
    <property type="term" value="C:mitochondrial outer membrane"/>
    <property type="evidence" value="ECO:0007669"/>
    <property type="project" value="UniProtKB-SubCell"/>
</dbReference>
<comment type="subcellular location">
    <subcellularLocation>
        <location evidence="1">Mitochondrion outer membrane</location>
        <topology evidence="1">Multi-pass membrane protein</topology>
    </subcellularLocation>
</comment>
<dbReference type="GeneID" id="30181301"/>
<organism evidence="8 9">
    <name type="scientific">Pichia membranifaciens NRRL Y-2026</name>
    <dbReference type="NCBI Taxonomy" id="763406"/>
    <lineage>
        <taxon>Eukaryota</taxon>
        <taxon>Fungi</taxon>
        <taxon>Dikarya</taxon>
        <taxon>Ascomycota</taxon>
        <taxon>Saccharomycotina</taxon>
        <taxon>Pichiomycetes</taxon>
        <taxon>Pichiales</taxon>
        <taxon>Pichiaceae</taxon>
        <taxon>Pichia</taxon>
    </lineage>
</organism>
<proteinExistence type="inferred from homology"/>
<keyword evidence="5" id="KW-0472">Membrane</keyword>
<evidence type="ECO:0000256" key="5">
    <source>
        <dbReference type="ARBA" id="ARBA00023136"/>
    </source>
</evidence>
<accession>A0A1E3NG07</accession>
<dbReference type="Gene3D" id="2.40.160.50">
    <property type="entry name" value="membrane protein fhac: a member of the omp85/tpsb transporter family"/>
    <property type="match status" value="1"/>
</dbReference>
<evidence type="ECO:0000256" key="2">
    <source>
        <dbReference type="ARBA" id="ARBA00010913"/>
    </source>
</evidence>
<name>A0A1E3NG07_9ASCO</name>
<evidence type="ECO:0000256" key="4">
    <source>
        <dbReference type="ARBA" id="ARBA00022692"/>
    </source>
</evidence>
<dbReference type="InterPro" id="IPR039910">
    <property type="entry name" value="D15-like"/>
</dbReference>
<dbReference type="RefSeq" id="XP_019016198.1">
    <property type="nucleotide sequence ID" value="XM_019164614.1"/>
</dbReference>
<keyword evidence="9" id="KW-1185">Reference proteome</keyword>
<dbReference type="Pfam" id="PF01103">
    <property type="entry name" value="Omp85"/>
    <property type="match status" value="1"/>
</dbReference>
<evidence type="ECO:0000313" key="9">
    <source>
        <dbReference type="Proteomes" id="UP000094455"/>
    </source>
</evidence>
<dbReference type="Proteomes" id="UP000094455">
    <property type="component" value="Unassembled WGS sequence"/>
</dbReference>
<evidence type="ECO:0000313" key="8">
    <source>
        <dbReference type="EMBL" id="ODQ45085.1"/>
    </source>
</evidence>
<dbReference type="OrthoDB" id="1724197at2759"/>
<feature type="domain" description="Bacterial surface antigen (D15)" evidence="7">
    <location>
        <begin position="175"/>
        <end position="498"/>
    </location>
</feature>
<evidence type="ECO:0000259" key="7">
    <source>
        <dbReference type="Pfam" id="PF01103"/>
    </source>
</evidence>
<dbReference type="AlphaFoldDB" id="A0A1E3NG07"/>
<dbReference type="PANTHER" id="PTHR12815">
    <property type="entry name" value="SORTING AND ASSEMBLY MACHINERY SAMM50 PROTEIN FAMILY MEMBER"/>
    <property type="match status" value="1"/>
</dbReference>
<keyword evidence="3" id="KW-1134">Transmembrane beta strand</keyword>
<dbReference type="STRING" id="763406.A0A1E3NG07"/>
<dbReference type="GO" id="GO:0045040">
    <property type="term" value="P:protein insertion into mitochondrial outer membrane"/>
    <property type="evidence" value="ECO:0007669"/>
    <property type="project" value="TreeGrafter"/>
</dbReference>
<evidence type="ECO:0000256" key="6">
    <source>
        <dbReference type="SAM" id="MobiDB-lite"/>
    </source>
</evidence>
<feature type="region of interest" description="Disordered" evidence="6">
    <location>
        <begin position="1"/>
        <end position="31"/>
    </location>
</feature>
<dbReference type="PANTHER" id="PTHR12815:SF18">
    <property type="entry name" value="SORTING AND ASSEMBLY MACHINERY COMPONENT 50 HOMOLOG"/>
    <property type="match status" value="1"/>
</dbReference>
<sequence>MDRDGEGLAESMFSPGGSGPAQTEAQKEAEKRQQILDEYNMKALSQVVNENELRPVNILRLNVLGGEGKFRDSFLKRQLEPICSQLDDGGQTLTVSKLLKRIDLVNMNLVKTDAISNMGCQLAVPERQPYNVFNPDLLNLVVNMQIVPVKKFFMKIGTNVGNGEGDGYVKLQWKNIFGGGESLDLDTNISSDEFRLKSSRSEYLINYSCPLFNLPDYKFSSVFYHSSRSIDYTSFHNQAIEGLTLKLSTNRLPMENKLNHELSFENLVRSVDLRSSPNASYRNNSLITDYFLFNSGHSFKSSITYSIVRDCRSSRYIFDSGYYMRMSNELSLFSQNKFVKTCFDYSKAHRLSKDMVFNLNLKTGLIHPLANDLVHPMDKFQLGGANDVKGWQVSGMGPKQMNMSVGGNYFHALGLNLFTSVPYFTDSNFKLHFFSNVGKLTNLANAGNILRNNGVSAGFGLSYSHPMAAFELNWVVPISANANDGLRKGLQWGIGVSFL</sequence>
<reference evidence="8 9" key="1">
    <citation type="journal article" date="2016" name="Proc. Natl. Acad. Sci. U.S.A.">
        <title>Comparative genomics of biotechnologically important yeasts.</title>
        <authorList>
            <person name="Riley R."/>
            <person name="Haridas S."/>
            <person name="Wolfe K.H."/>
            <person name="Lopes M.R."/>
            <person name="Hittinger C.T."/>
            <person name="Goeker M."/>
            <person name="Salamov A.A."/>
            <person name="Wisecaver J.H."/>
            <person name="Long T.M."/>
            <person name="Calvey C.H."/>
            <person name="Aerts A.L."/>
            <person name="Barry K.W."/>
            <person name="Choi C."/>
            <person name="Clum A."/>
            <person name="Coughlan A.Y."/>
            <person name="Deshpande S."/>
            <person name="Douglass A.P."/>
            <person name="Hanson S.J."/>
            <person name="Klenk H.-P."/>
            <person name="LaButti K.M."/>
            <person name="Lapidus A."/>
            <person name="Lindquist E.A."/>
            <person name="Lipzen A.M."/>
            <person name="Meier-Kolthoff J.P."/>
            <person name="Ohm R.A."/>
            <person name="Otillar R.P."/>
            <person name="Pangilinan J.L."/>
            <person name="Peng Y."/>
            <person name="Rokas A."/>
            <person name="Rosa C.A."/>
            <person name="Scheuner C."/>
            <person name="Sibirny A.A."/>
            <person name="Slot J.C."/>
            <person name="Stielow J.B."/>
            <person name="Sun H."/>
            <person name="Kurtzman C.P."/>
            <person name="Blackwell M."/>
            <person name="Grigoriev I.V."/>
            <person name="Jeffries T.W."/>
        </authorList>
    </citation>
    <scope>NUCLEOTIDE SEQUENCE [LARGE SCALE GENOMIC DNA]</scope>
    <source>
        <strain evidence="8 9">NRRL Y-2026</strain>
    </source>
</reference>
<dbReference type="InterPro" id="IPR000184">
    <property type="entry name" value="Bac_surfAg_D15"/>
</dbReference>
<dbReference type="EMBL" id="KV454005">
    <property type="protein sequence ID" value="ODQ45085.1"/>
    <property type="molecule type" value="Genomic_DNA"/>
</dbReference>
<protein>
    <recommendedName>
        <fullName evidence="7">Bacterial surface antigen (D15) domain-containing protein</fullName>
    </recommendedName>
</protein>
<evidence type="ECO:0000256" key="3">
    <source>
        <dbReference type="ARBA" id="ARBA00022452"/>
    </source>
</evidence>
<keyword evidence="4" id="KW-0812">Transmembrane</keyword>
<evidence type="ECO:0000256" key="1">
    <source>
        <dbReference type="ARBA" id="ARBA00004374"/>
    </source>
</evidence>
<comment type="similarity">
    <text evidence="2">Belongs to the SAM50/omp85 family.</text>
</comment>
<gene>
    <name evidence="8" type="ORF">PICMEDRAFT_73871</name>
</gene>